<dbReference type="PROSITE" id="PS51257">
    <property type="entry name" value="PROKAR_LIPOPROTEIN"/>
    <property type="match status" value="1"/>
</dbReference>
<evidence type="ECO:0008006" key="4">
    <source>
        <dbReference type="Google" id="ProtNLM"/>
    </source>
</evidence>
<feature type="chain" id="PRO_5045334127" description="PEGA domain-containing protein" evidence="1">
    <location>
        <begin position="20"/>
        <end position="168"/>
    </location>
</feature>
<evidence type="ECO:0000313" key="2">
    <source>
        <dbReference type="EMBL" id="MEK8035016.1"/>
    </source>
</evidence>
<keyword evidence="1" id="KW-0732">Signal</keyword>
<organism evidence="2 3">
    <name type="scientific">Ideonella lacteola</name>
    <dbReference type="NCBI Taxonomy" id="2984193"/>
    <lineage>
        <taxon>Bacteria</taxon>
        <taxon>Pseudomonadati</taxon>
        <taxon>Pseudomonadota</taxon>
        <taxon>Betaproteobacteria</taxon>
        <taxon>Burkholderiales</taxon>
        <taxon>Sphaerotilaceae</taxon>
        <taxon>Ideonella</taxon>
    </lineage>
</organism>
<protein>
    <recommendedName>
        <fullName evidence="4">PEGA domain-containing protein</fullName>
    </recommendedName>
</protein>
<keyword evidence="3" id="KW-1185">Reference proteome</keyword>
<accession>A0ABU9BYN6</accession>
<evidence type="ECO:0000313" key="3">
    <source>
        <dbReference type="Proteomes" id="UP001371218"/>
    </source>
</evidence>
<dbReference type="RefSeq" id="WP_341429451.1">
    <property type="nucleotide sequence ID" value="NZ_JBBUTG010000050.1"/>
</dbReference>
<proteinExistence type="predicted"/>
<name>A0ABU9BYN6_9BURK</name>
<gene>
    <name evidence="2" type="ORF">AACH06_29725</name>
</gene>
<evidence type="ECO:0000256" key="1">
    <source>
        <dbReference type="SAM" id="SignalP"/>
    </source>
</evidence>
<comment type="caution">
    <text evidence="2">The sequence shown here is derived from an EMBL/GenBank/DDBJ whole genome shotgun (WGS) entry which is preliminary data.</text>
</comment>
<reference evidence="2 3" key="1">
    <citation type="submission" date="2024-04" db="EMBL/GenBank/DDBJ databases">
        <title>Novel species of the genus Ideonella isolated from streams.</title>
        <authorList>
            <person name="Lu H."/>
        </authorList>
    </citation>
    <scope>NUCLEOTIDE SEQUENCE [LARGE SCALE GENOMIC DNA]</scope>
    <source>
        <strain evidence="2 3">DXS29W</strain>
    </source>
</reference>
<dbReference type="Proteomes" id="UP001371218">
    <property type="component" value="Unassembled WGS sequence"/>
</dbReference>
<dbReference type="EMBL" id="JBBUTG010000050">
    <property type="protein sequence ID" value="MEK8035016.1"/>
    <property type="molecule type" value="Genomic_DNA"/>
</dbReference>
<feature type="signal peptide" evidence="1">
    <location>
        <begin position="1"/>
        <end position="19"/>
    </location>
</feature>
<sequence>MQIRSTITILLAIACSACATIVGQPTQVVPISSTPSDAAITIVDESGVEVFKGTTPTSVTLQKSTGKYWGKKSFTVTIAKAGFQPQTIPVTASANGWYIAGNFVFGGLIGWFIVDPLNGHMYTLSPEAVAASLSTVAAHNNTATDGSIAIVLLQDVPDSLRNQMVQVR</sequence>